<sequence>MWELTFDIGADRLEILYAYLDRSDPDAEAIKVYYFPWGRPR</sequence>
<evidence type="ECO:0000313" key="1">
    <source>
        <dbReference type="EMBL" id="MBE1560076.1"/>
    </source>
</evidence>
<gene>
    <name evidence="1" type="ORF">H4W81_002855</name>
</gene>
<dbReference type="RefSeq" id="WP_264083162.1">
    <property type="nucleotide sequence ID" value="NZ_BAAASY010000044.1"/>
</dbReference>
<dbReference type="Proteomes" id="UP000661607">
    <property type="component" value="Unassembled WGS sequence"/>
</dbReference>
<organism evidence="1 2">
    <name type="scientific">Nonomuraea africana</name>
    <dbReference type="NCBI Taxonomy" id="46171"/>
    <lineage>
        <taxon>Bacteria</taxon>
        <taxon>Bacillati</taxon>
        <taxon>Actinomycetota</taxon>
        <taxon>Actinomycetes</taxon>
        <taxon>Streptosporangiales</taxon>
        <taxon>Streptosporangiaceae</taxon>
        <taxon>Nonomuraea</taxon>
    </lineage>
</organism>
<comment type="caution">
    <text evidence="1">The sequence shown here is derived from an EMBL/GenBank/DDBJ whole genome shotgun (WGS) entry which is preliminary data.</text>
</comment>
<dbReference type="EMBL" id="JADBEF010000001">
    <property type="protein sequence ID" value="MBE1560076.1"/>
    <property type="molecule type" value="Genomic_DNA"/>
</dbReference>
<protein>
    <submittedName>
        <fullName evidence="1">Uncharacterized protein</fullName>
    </submittedName>
</protein>
<name>A0ABR9KDH6_9ACTN</name>
<accession>A0ABR9KDH6</accession>
<keyword evidence="2" id="KW-1185">Reference proteome</keyword>
<evidence type="ECO:0000313" key="2">
    <source>
        <dbReference type="Proteomes" id="UP000661607"/>
    </source>
</evidence>
<proteinExistence type="predicted"/>
<reference evidence="1 2" key="1">
    <citation type="submission" date="2020-10" db="EMBL/GenBank/DDBJ databases">
        <title>Sequencing the genomes of 1000 actinobacteria strains.</title>
        <authorList>
            <person name="Klenk H.-P."/>
        </authorList>
    </citation>
    <scope>NUCLEOTIDE SEQUENCE [LARGE SCALE GENOMIC DNA]</scope>
    <source>
        <strain evidence="1 2">DSM 43748</strain>
    </source>
</reference>